<evidence type="ECO:0000313" key="2">
    <source>
        <dbReference type="EMBL" id="KPY45682.1"/>
    </source>
</evidence>
<dbReference type="PATRIC" id="fig|55398.3.peg.2563"/>
<feature type="compositionally biased region" description="Basic and acidic residues" evidence="1">
    <location>
        <begin position="1"/>
        <end position="19"/>
    </location>
</feature>
<organism evidence="2 3">
    <name type="scientific">Pseudomonas syringae pv. ribicola</name>
    <dbReference type="NCBI Taxonomy" id="55398"/>
    <lineage>
        <taxon>Bacteria</taxon>
        <taxon>Pseudomonadati</taxon>
        <taxon>Pseudomonadota</taxon>
        <taxon>Gammaproteobacteria</taxon>
        <taxon>Pseudomonadales</taxon>
        <taxon>Pseudomonadaceae</taxon>
        <taxon>Pseudomonas</taxon>
    </lineage>
</organism>
<accession>A0A0P9ZFM1</accession>
<proteinExistence type="predicted"/>
<dbReference type="RefSeq" id="WP_004880843.1">
    <property type="nucleotide sequence ID" value="NZ_LJRF01000139.1"/>
</dbReference>
<comment type="caution">
    <text evidence="2">The sequence shown here is derived from an EMBL/GenBank/DDBJ whole genome shotgun (WGS) entry which is preliminary data.</text>
</comment>
<evidence type="ECO:0000256" key="1">
    <source>
        <dbReference type="SAM" id="MobiDB-lite"/>
    </source>
</evidence>
<sequence>MSEDDSKTPTPDERPKEDAANVVEEPAAAYAESKPAVAAIPPSDISDTLKPPQLPHVNPDAITQEQVFAGIVIHIPGSVKLCEGDVIIFYWGRNASQTQVYHRVGANSIVREMCLSYHFMAEPQYGLVDLYYEIHRDTHLIGTSPALKVTVNYSPPLTPKQRQRKRWISRRFPDN</sequence>
<dbReference type="Proteomes" id="UP000050554">
    <property type="component" value="Unassembled WGS sequence"/>
</dbReference>
<gene>
    <name evidence="2" type="ORF">ALO47_02058</name>
</gene>
<reference evidence="2 3" key="1">
    <citation type="submission" date="2015-09" db="EMBL/GenBank/DDBJ databases">
        <title>Genome announcement of multiple Pseudomonas syringae strains.</title>
        <authorList>
            <person name="Thakur S."/>
            <person name="Wang P.W."/>
            <person name="Gong Y."/>
            <person name="Weir B.S."/>
            <person name="Guttman D.S."/>
        </authorList>
    </citation>
    <scope>NUCLEOTIDE SEQUENCE [LARGE SCALE GENOMIC DNA]</scope>
    <source>
        <strain evidence="2 3">ICMP3882</strain>
    </source>
</reference>
<name>A0A0P9ZFM1_PSESI</name>
<dbReference type="AlphaFoldDB" id="A0A0P9ZFM1"/>
<feature type="region of interest" description="Disordered" evidence="1">
    <location>
        <begin position="1"/>
        <end position="57"/>
    </location>
</feature>
<dbReference type="EMBL" id="LJRF01000139">
    <property type="protein sequence ID" value="KPY45682.1"/>
    <property type="molecule type" value="Genomic_DNA"/>
</dbReference>
<evidence type="ECO:0000313" key="3">
    <source>
        <dbReference type="Proteomes" id="UP000050554"/>
    </source>
</evidence>
<protein>
    <submittedName>
        <fullName evidence="2">Uncharacterized protein</fullName>
    </submittedName>
</protein>